<protein>
    <recommendedName>
        <fullName evidence="1">Winged helix-turn-helix domain-containing protein</fullName>
    </recommendedName>
</protein>
<comment type="caution">
    <text evidence="2">The sequence shown here is derived from an EMBL/GenBank/DDBJ whole genome shotgun (WGS) entry which is preliminary data.</text>
</comment>
<proteinExistence type="predicted"/>
<dbReference type="InterPro" id="IPR055121">
    <property type="entry name" value="HTH_69"/>
</dbReference>
<dbReference type="PANTHER" id="PTHR47705">
    <property type="entry name" value="AGAP000321-PA"/>
    <property type="match status" value="1"/>
</dbReference>
<evidence type="ECO:0000313" key="3">
    <source>
        <dbReference type="Proteomes" id="UP000814243"/>
    </source>
</evidence>
<dbReference type="EMBL" id="JACEFF010000890">
    <property type="protein sequence ID" value="KAH9628888.1"/>
    <property type="molecule type" value="Genomic_DNA"/>
</dbReference>
<reference evidence="2" key="1">
    <citation type="journal article" date="2021" name="G3 (Bethesda)">
        <title>Genome and transcriptome analysis of the beet armyworm Spodoptera exigua reveals targets for pest control. .</title>
        <authorList>
            <person name="Simon S."/>
            <person name="Breeschoten T."/>
            <person name="Jansen H.J."/>
            <person name="Dirks R.P."/>
            <person name="Schranz M.E."/>
            <person name="Ros V.I.D."/>
        </authorList>
    </citation>
    <scope>NUCLEOTIDE SEQUENCE</scope>
    <source>
        <strain evidence="2">TB_SE_WUR_2020</strain>
    </source>
</reference>
<dbReference type="PANTHER" id="PTHR47705:SF1">
    <property type="entry name" value="PNP_UDP_1 DOMAIN-CONTAINING PROTEIN"/>
    <property type="match status" value="1"/>
</dbReference>
<accession>A0A922M2N1</accession>
<organism evidence="2 3">
    <name type="scientific">Spodoptera exigua</name>
    <name type="common">Beet armyworm</name>
    <name type="synonym">Noctua fulgens</name>
    <dbReference type="NCBI Taxonomy" id="7107"/>
    <lineage>
        <taxon>Eukaryota</taxon>
        <taxon>Metazoa</taxon>
        <taxon>Ecdysozoa</taxon>
        <taxon>Arthropoda</taxon>
        <taxon>Hexapoda</taxon>
        <taxon>Insecta</taxon>
        <taxon>Pterygota</taxon>
        <taxon>Neoptera</taxon>
        <taxon>Endopterygota</taxon>
        <taxon>Lepidoptera</taxon>
        <taxon>Glossata</taxon>
        <taxon>Ditrysia</taxon>
        <taxon>Noctuoidea</taxon>
        <taxon>Noctuidae</taxon>
        <taxon>Amphipyrinae</taxon>
        <taxon>Spodoptera</taxon>
    </lineage>
</organism>
<evidence type="ECO:0000313" key="2">
    <source>
        <dbReference type="EMBL" id="KAH9628888.1"/>
    </source>
</evidence>
<dbReference type="Pfam" id="PF22979">
    <property type="entry name" value="HTH_69"/>
    <property type="match status" value="1"/>
</dbReference>
<evidence type="ECO:0000259" key="1">
    <source>
        <dbReference type="Pfam" id="PF22979"/>
    </source>
</evidence>
<sequence length="175" mass="19663">MAEVEEKVVMTPKCKSANSTTLVIERKAVEPEVSDKIHVAGGDHTGIIINKEKKYDYVGYIKKIMKLMQHKYNQLKLLEVELRQEAAGPPLPAYIEDSVLNQTQVISEQRVLDMIENAYPNPLTVDDFVTAGKWSKADVKDALEALEEKGLTRAMSEGVYVRQHSVDTQVIFVAM</sequence>
<dbReference type="Proteomes" id="UP000814243">
    <property type="component" value="Unassembled WGS sequence"/>
</dbReference>
<gene>
    <name evidence="2" type="ORF">HF086_017817</name>
</gene>
<feature type="domain" description="Winged helix-turn-helix" evidence="1">
    <location>
        <begin position="101"/>
        <end position="162"/>
    </location>
</feature>
<name>A0A922M2N1_SPOEX</name>
<dbReference type="AlphaFoldDB" id="A0A922M2N1"/>